<gene>
    <name evidence="10" type="primary">bepC</name>
    <name evidence="10" type="ORF">SHM7688_03515</name>
</gene>
<dbReference type="InterPro" id="IPR010130">
    <property type="entry name" value="T1SS_OMP_TolC"/>
</dbReference>
<dbReference type="GO" id="GO:1990281">
    <property type="term" value="C:efflux pump complex"/>
    <property type="evidence" value="ECO:0007669"/>
    <property type="project" value="TreeGrafter"/>
</dbReference>
<dbReference type="AlphaFoldDB" id="A0A0P1ETU8"/>
<dbReference type="RefSeq" id="WP_058241214.1">
    <property type="nucleotide sequence ID" value="NZ_CYPW01000033.1"/>
</dbReference>
<sequence length="469" mass="50753">MFQKVQKTLRRGALALTVSVASVAAAQAQTLSDALATAYEHSGLLEQNRALLRAADENVAVSIAALRPIINWFGNVSYEYSDSDLTGVTRLSQDRFAGIGVSLDLLLFDNGQSKLATEAAKETVLATRQGLISVEQTVLFNAVQAFMDVVADDEIVKLRVNNLRLLERELQAAQDRFEVGEVTRTDVALAEARLAGARAQLAAAQGDLEASKEFYAAAVGARPGNLVTPRSLPKAANSIDEAKAVAVRSHPQMLQAQFQISAAELNVQRARAAMGPSINLKSRVGTRREFDSSQFADSASVAIELGGPIYQGGRLSALLRQTMAQRDAERGNLHVVRHNIRQQAGTAWARFLASGSQIQASVRQVEAARIAFEGVREEAKLGARTTLDVLTAEQDLLDAEADRIEAQALQIVAAYGVLSSMGLLTVDYLNLRVERYDPEAYYNLVKNAPALRSEQGQKLDRVLKAIGKE</sequence>
<dbReference type="GO" id="GO:0009279">
    <property type="term" value="C:cell outer membrane"/>
    <property type="evidence" value="ECO:0007669"/>
    <property type="project" value="UniProtKB-SubCell"/>
</dbReference>
<keyword evidence="11" id="KW-1185">Reference proteome</keyword>
<feature type="signal peptide" evidence="9">
    <location>
        <begin position="1"/>
        <end position="28"/>
    </location>
</feature>
<dbReference type="SUPFAM" id="SSF56954">
    <property type="entry name" value="Outer membrane efflux proteins (OEP)"/>
    <property type="match status" value="1"/>
</dbReference>
<reference evidence="10 11" key="1">
    <citation type="submission" date="2015-09" db="EMBL/GenBank/DDBJ databases">
        <authorList>
            <consortium name="Swine Surveillance"/>
        </authorList>
    </citation>
    <scope>NUCLEOTIDE SEQUENCE [LARGE SCALE GENOMIC DNA]</scope>
    <source>
        <strain evidence="10 11">CECT 7688</strain>
    </source>
</reference>
<evidence type="ECO:0000256" key="5">
    <source>
        <dbReference type="ARBA" id="ARBA00022692"/>
    </source>
</evidence>
<keyword evidence="7" id="KW-0998">Cell outer membrane</keyword>
<name>A0A0P1ETU8_9RHOB</name>
<dbReference type="Proteomes" id="UP000054823">
    <property type="component" value="Unassembled WGS sequence"/>
</dbReference>
<accession>A0A0P1ETU8</accession>
<keyword evidence="9" id="KW-0732">Signal</keyword>
<organism evidence="10 11">
    <name type="scientific">Shimia marina</name>
    <dbReference type="NCBI Taxonomy" id="321267"/>
    <lineage>
        <taxon>Bacteria</taxon>
        <taxon>Pseudomonadati</taxon>
        <taxon>Pseudomonadota</taxon>
        <taxon>Alphaproteobacteria</taxon>
        <taxon>Rhodobacterales</taxon>
        <taxon>Roseobacteraceae</taxon>
    </lineage>
</organism>
<dbReference type="GO" id="GO:0015288">
    <property type="term" value="F:porin activity"/>
    <property type="evidence" value="ECO:0007669"/>
    <property type="project" value="TreeGrafter"/>
</dbReference>
<evidence type="ECO:0000313" key="11">
    <source>
        <dbReference type="Proteomes" id="UP000054823"/>
    </source>
</evidence>
<dbReference type="InterPro" id="IPR003423">
    <property type="entry name" value="OMP_efflux"/>
</dbReference>
<keyword evidence="5" id="KW-0812">Transmembrane</keyword>
<evidence type="ECO:0000256" key="1">
    <source>
        <dbReference type="ARBA" id="ARBA00004442"/>
    </source>
</evidence>
<comment type="similarity">
    <text evidence="2">Belongs to the outer membrane factor (OMF) (TC 1.B.17) family.</text>
</comment>
<evidence type="ECO:0000256" key="3">
    <source>
        <dbReference type="ARBA" id="ARBA00022448"/>
    </source>
</evidence>
<evidence type="ECO:0000313" key="10">
    <source>
        <dbReference type="EMBL" id="CUH54046.1"/>
    </source>
</evidence>
<evidence type="ECO:0000256" key="6">
    <source>
        <dbReference type="ARBA" id="ARBA00023136"/>
    </source>
</evidence>
<evidence type="ECO:0000256" key="2">
    <source>
        <dbReference type="ARBA" id="ARBA00007613"/>
    </source>
</evidence>
<protein>
    <submittedName>
        <fullName evidence="10">Outer membrane efflux protein BepC</fullName>
    </submittedName>
</protein>
<keyword evidence="4" id="KW-1134">Transmembrane beta strand</keyword>
<feature type="coiled-coil region" evidence="8">
    <location>
        <begin position="156"/>
        <end position="207"/>
    </location>
</feature>
<keyword evidence="6" id="KW-0472">Membrane</keyword>
<evidence type="ECO:0000256" key="4">
    <source>
        <dbReference type="ARBA" id="ARBA00022452"/>
    </source>
</evidence>
<dbReference type="Pfam" id="PF02321">
    <property type="entry name" value="OEP"/>
    <property type="match status" value="2"/>
</dbReference>
<dbReference type="Gene3D" id="1.20.1600.10">
    <property type="entry name" value="Outer membrane efflux proteins (OEP)"/>
    <property type="match status" value="1"/>
</dbReference>
<keyword evidence="8" id="KW-0175">Coiled coil</keyword>
<proteinExistence type="inferred from homology"/>
<dbReference type="PANTHER" id="PTHR30026:SF22">
    <property type="entry name" value="OUTER MEMBRANE EFFLUX PROTEIN"/>
    <property type="match status" value="1"/>
</dbReference>
<dbReference type="EMBL" id="CYPW01000033">
    <property type="protein sequence ID" value="CUH54046.1"/>
    <property type="molecule type" value="Genomic_DNA"/>
</dbReference>
<dbReference type="GO" id="GO:0015562">
    <property type="term" value="F:efflux transmembrane transporter activity"/>
    <property type="evidence" value="ECO:0007669"/>
    <property type="project" value="InterPro"/>
</dbReference>
<dbReference type="NCBIfam" id="TIGR01844">
    <property type="entry name" value="type_I_sec_TolC"/>
    <property type="match status" value="1"/>
</dbReference>
<evidence type="ECO:0000256" key="8">
    <source>
        <dbReference type="SAM" id="Coils"/>
    </source>
</evidence>
<dbReference type="OrthoDB" id="9789368at2"/>
<evidence type="ECO:0000256" key="7">
    <source>
        <dbReference type="ARBA" id="ARBA00023237"/>
    </source>
</evidence>
<dbReference type="InterPro" id="IPR051906">
    <property type="entry name" value="TolC-like"/>
</dbReference>
<keyword evidence="3" id="KW-0813">Transport</keyword>
<feature type="chain" id="PRO_5006061905" evidence="9">
    <location>
        <begin position="29"/>
        <end position="469"/>
    </location>
</feature>
<comment type="subcellular location">
    <subcellularLocation>
        <location evidence="1">Cell outer membrane</location>
    </subcellularLocation>
</comment>
<dbReference type="STRING" id="321267.SHM7688_03515"/>
<evidence type="ECO:0000256" key="9">
    <source>
        <dbReference type="SAM" id="SignalP"/>
    </source>
</evidence>
<dbReference type="PANTHER" id="PTHR30026">
    <property type="entry name" value="OUTER MEMBRANE PROTEIN TOLC"/>
    <property type="match status" value="1"/>
</dbReference>